<dbReference type="EMBL" id="JBFTEG010000003">
    <property type="protein sequence ID" value="MEX6501694.1"/>
    <property type="molecule type" value="Genomic_DNA"/>
</dbReference>
<comment type="caution">
    <text evidence="2">The sequence shown here is derived from an EMBL/GenBank/DDBJ whole genome shotgun (WGS) entry which is preliminary data.</text>
</comment>
<name>A0ABV3YRF2_9PSED</name>
<evidence type="ECO:0000313" key="2">
    <source>
        <dbReference type="EMBL" id="MEX6501694.1"/>
    </source>
</evidence>
<feature type="transmembrane region" description="Helical" evidence="1">
    <location>
        <begin position="198"/>
        <end position="218"/>
    </location>
</feature>
<feature type="transmembrane region" description="Helical" evidence="1">
    <location>
        <begin position="58"/>
        <end position="85"/>
    </location>
</feature>
<keyword evidence="1" id="KW-0472">Membrane</keyword>
<accession>A0ABV3YRF2</accession>
<proteinExistence type="predicted"/>
<gene>
    <name evidence="2" type="ORF">AB5S05_06430</name>
</gene>
<feature type="transmembrane region" description="Helical" evidence="1">
    <location>
        <begin position="92"/>
        <end position="112"/>
    </location>
</feature>
<sequence length="221" mass="24403">MAQSRHTARLPLRWARYLKVALFVAVVVGLNVAGSWLMRQIDFQLFPRHEPFMHAMVLGVALLYVLLMATPFMPGIEVGLTLMFLLGSKGALLIYLCTLAALSLSFAVGRALPPRLLWLMLDWLHLYRAGDLIRQLEPLDSKARLKLLNDKIPTAVAPFLLEHRYLTIALLLNLPGNALIGGGGGIGLIVGMSRLVPFPGYLALVACAVAPVPLWFWWRGA</sequence>
<feature type="transmembrane region" description="Helical" evidence="1">
    <location>
        <begin position="20"/>
        <end position="38"/>
    </location>
</feature>
<protein>
    <recommendedName>
        <fullName evidence="4">SNARE associated Golgi protein</fullName>
    </recommendedName>
</protein>
<keyword evidence="1" id="KW-1133">Transmembrane helix</keyword>
<keyword evidence="3" id="KW-1185">Reference proteome</keyword>
<evidence type="ECO:0008006" key="4">
    <source>
        <dbReference type="Google" id="ProtNLM"/>
    </source>
</evidence>
<evidence type="ECO:0000256" key="1">
    <source>
        <dbReference type="SAM" id="Phobius"/>
    </source>
</evidence>
<keyword evidence="1" id="KW-0812">Transmembrane</keyword>
<dbReference type="Proteomes" id="UP001560296">
    <property type="component" value="Unassembled WGS sequence"/>
</dbReference>
<dbReference type="RefSeq" id="WP_369286663.1">
    <property type="nucleotide sequence ID" value="NZ_JBFTEG010000003.1"/>
</dbReference>
<evidence type="ECO:0000313" key="3">
    <source>
        <dbReference type="Proteomes" id="UP001560296"/>
    </source>
</evidence>
<feature type="transmembrane region" description="Helical" evidence="1">
    <location>
        <begin position="165"/>
        <end position="191"/>
    </location>
</feature>
<reference evidence="2 3" key="1">
    <citation type="submission" date="2024-07" db="EMBL/GenBank/DDBJ databases">
        <authorList>
            <person name="Li M."/>
        </authorList>
    </citation>
    <scope>NUCLEOTIDE SEQUENCE [LARGE SCALE GENOMIC DNA]</scope>
    <source>
        <strain evidence="2 3">25A3E</strain>
    </source>
</reference>
<organism evidence="2 3">
    <name type="scientific">Pseudomonas zhanjiangensis</name>
    <dbReference type="NCBI Taxonomy" id="3239015"/>
    <lineage>
        <taxon>Bacteria</taxon>
        <taxon>Pseudomonadati</taxon>
        <taxon>Pseudomonadota</taxon>
        <taxon>Gammaproteobacteria</taxon>
        <taxon>Pseudomonadales</taxon>
        <taxon>Pseudomonadaceae</taxon>
        <taxon>Pseudomonas</taxon>
    </lineage>
</organism>